<evidence type="ECO:0000313" key="1">
    <source>
        <dbReference type="EMBL" id="PXX46968.1"/>
    </source>
</evidence>
<evidence type="ECO:0000313" key="2">
    <source>
        <dbReference type="Proteomes" id="UP000247792"/>
    </source>
</evidence>
<dbReference type="Proteomes" id="UP000247792">
    <property type="component" value="Unassembled WGS sequence"/>
</dbReference>
<dbReference type="OrthoDB" id="1490207at2"/>
<keyword evidence="2" id="KW-1185">Reference proteome</keyword>
<name>A0A318JBM0_9BURK</name>
<dbReference type="InterPro" id="IPR011335">
    <property type="entry name" value="Restrct_endonuc-II-like"/>
</dbReference>
<proteinExistence type="predicted"/>
<dbReference type="SUPFAM" id="SSF52980">
    <property type="entry name" value="Restriction endonuclease-like"/>
    <property type="match status" value="1"/>
</dbReference>
<evidence type="ECO:0008006" key="3">
    <source>
        <dbReference type="Google" id="ProtNLM"/>
    </source>
</evidence>
<reference evidence="1 2" key="1">
    <citation type="submission" date="2018-05" db="EMBL/GenBank/DDBJ databases">
        <title>Genomic Encyclopedia of Type Strains, Phase IV (KMG-IV): sequencing the most valuable type-strain genomes for metagenomic binning, comparative biology and taxonomic classification.</title>
        <authorList>
            <person name="Goeker M."/>
        </authorList>
    </citation>
    <scope>NUCLEOTIDE SEQUENCE [LARGE SCALE GENOMIC DNA]</scope>
    <source>
        <strain evidence="1 2">DSM 19792</strain>
    </source>
</reference>
<dbReference type="RefSeq" id="WP_110253402.1">
    <property type="nucleotide sequence ID" value="NZ_QJKB01000001.1"/>
</dbReference>
<dbReference type="AlphaFoldDB" id="A0A318JBM0"/>
<comment type="caution">
    <text evidence="1">The sequence shown here is derived from an EMBL/GenBank/DDBJ whole genome shotgun (WGS) entry which is preliminary data.</text>
</comment>
<accession>A0A318JBM0</accession>
<sequence>MKILSLFEQQIGAYRGSTIEMLSNFEPTTAIYGWLEIVRGIEEIINIPGADRSVLTAEFLATPLKSIVENLVLLYRAQVKVESRFERATGQRFIRTILYAASLQKQLLENGNAHAARTLITVHDSISFFQSRRRHMVTVLQLLPSVCRGKKRFSANDDAIAFLQAVENEVAITGFRHKAMLATVFSDYKLIKEEDGLRGNYEYQPLDDLFLEPERTSLTDLKNTDPGSEEAFTKEALDRRKIFSAAEVRNNILYIKNAYKEFDLSETNFGIVANIFEKLLEHCNDDFIVTISPEQMRAATAEFKSPEEFQKLLIHSRAECTDNVDDFPPFVDANGAYITTINLMQRFLYNYKNTCLNKNKRYQVRSGFIFENKVKRELAKQGFTISDIKRIHHKEFDVIALKDGIIYNLQCKNNLVDLTRIDCNLKLFVRYNSQLVRYYQRALAKEEGRVELLGEKFGFTKVRHFVISGFSVATSNQNIVSFAQLGKFSTLVQNLED</sequence>
<protein>
    <recommendedName>
        <fullName evidence="3">Restriction endonuclease</fullName>
    </recommendedName>
</protein>
<gene>
    <name evidence="1" type="ORF">DFR42_101544</name>
</gene>
<organism evidence="1 2">
    <name type="scientific">Undibacterium pigrum</name>
    <dbReference type="NCBI Taxonomy" id="401470"/>
    <lineage>
        <taxon>Bacteria</taxon>
        <taxon>Pseudomonadati</taxon>
        <taxon>Pseudomonadota</taxon>
        <taxon>Betaproteobacteria</taxon>
        <taxon>Burkholderiales</taxon>
        <taxon>Oxalobacteraceae</taxon>
        <taxon>Undibacterium</taxon>
    </lineage>
</organism>
<dbReference type="EMBL" id="QJKB01000001">
    <property type="protein sequence ID" value="PXX46968.1"/>
    <property type="molecule type" value="Genomic_DNA"/>
</dbReference>